<dbReference type="InterPro" id="IPR018087">
    <property type="entry name" value="Glyco_hydro_5_CS"/>
</dbReference>
<name>A0ABP7BVM8_9ACTN</name>
<gene>
    <name evidence="8" type="ORF">GCM10022224_039000</name>
</gene>
<dbReference type="EC" id="3.2.1.4" evidence="2"/>
<dbReference type="InterPro" id="IPR005084">
    <property type="entry name" value="CBM6"/>
</dbReference>
<dbReference type="RefSeq" id="WP_344879444.1">
    <property type="nucleotide sequence ID" value="NZ_BAAAZP010000075.1"/>
</dbReference>
<comment type="similarity">
    <text evidence="5">Belongs to the glycosyl hydrolase 5 (cellulase A) family.</text>
</comment>
<feature type="domain" description="CBM6" evidence="7">
    <location>
        <begin position="27"/>
        <end position="149"/>
    </location>
</feature>
<dbReference type="PANTHER" id="PTHR34142:SF1">
    <property type="entry name" value="GLYCOSIDE HYDROLASE FAMILY 5 DOMAIN-CONTAINING PROTEIN"/>
    <property type="match status" value="1"/>
</dbReference>
<comment type="catalytic activity">
    <reaction evidence="1">
        <text>Endohydrolysis of (1-&gt;4)-beta-D-glucosidic linkages in cellulose, lichenin and cereal beta-D-glucans.</text>
        <dbReference type="EC" id="3.2.1.4"/>
    </reaction>
</comment>
<evidence type="ECO:0000256" key="3">
    <source>
        <dbReference type="ARBA" id="ARBA00022801"/>
    </source>
</evidence>
<accession>A0ABP7BVM8</accession>
<dbReference type="EMBL" id="BAAAZP010000075">
    <property type="protein sequence ID" value="GAA3670973.1"/>
    <property type="molecule type" value="Genomic_DNA"/>
</dbReference>
<dbReference type="InterPro" id="IPR008979">
    <property type="entry name" value="Galactose-bd-like_sf"/>
</dbReference>
<dbReference type="Pfam" id="PF00150">
    <property type="entry name" value="Cellulase"/>
    <property type="match status" value="1"/>
</dbReference>
<dbReference type="CDD" id="cd04082">
    <property type="entry name" value="CBM35_pectate_lyase-like"/>
    <property type="match status" value="1"/>
</dbReference>
<comment type="caution">
    <text evidence="8">The sequence shown here is derived from an EMBL/GenBank/DDBJ whole genome shotgun (WGS) entry which is preliminary data.</text>
</comment>
<protein>
    <recommendedName>
        <fullName evidence="2">cellulase</fullName>
        <ecNumber evidence="2">3.2.1.4</ecNumber>
    </recommendedName>
</protein>
<evidence type="ECO:0000313" key="9">
    <source>
        <dbReference type="Proteomes" id="UP001500902"/>
    </source>
</evidence>
<dbReference type="Proteomes" id="UP001500902">
    <property type="component" value="Unassembled WGS sequence"/>
</dbReference>
<dbReference type="InterPro" id="IPR001547">
    <property type="entry name" value="Glyco_hydro_5"/>
</dbReference>
<dbReference type="SUPFAM" id="SSF49785">
    <property type="entry name" value="Galactose-binding domain-like"/>
    <property type="match status" value="1"/>
</dbReference>
<dbReference type="PANTHER" id="PTHR34142">
    <property type="entry name" value="ENDO-BETA-1,4-GLUCANASE A"/>
    <property type="match status" value="1"/>
</dbReference>
<dbReference type="InterPro" id="IPR017853">
    <property type="entry name" value="GH"/>
</dbReference>
<dbReference type="PROSITE" id="PS00659">
    <property type="entry name" value="GLYCOSYL_HYDROL_F5"/>
    <property type="match status" value="1"/>
</dbReference>
<dbReference type="SUPFAM" id="SSF51445">
    <property type="entry name" value="(Trans)glycosidases"/>
    <property type="match status" value="1"/>
</dbReference>
<keyword evidence="4 5" id="KW-0326">Glycosidase</keyword>
<evidence type="ECO:0000256" key="5">
    <source>
        <dbReference type="RuleBase" id="RU361153"/>
    </source>
</evidence>
<dbReference type="Pfam" id="PF03422">
    <property type="entry name" value="CBM_6"/>
    <property type="match status" value="1"/>
</dbReference>
<reference evidence="9" key="1">
    <citation type="journal article" date="2019" name="Int. J. Syst. Evol. Microbiol.">
        <title>The Global Catalogue of Microorganisms (GCM) 10K type strain sequencing project: providing services to taxonomists for standard genome sequencing and annotation.</title>
        <authorList>
            <consortium name="The Broad Institute Genomics Platform"/>
            <consortium name="The Broad Institute Genome Sequencing Center for Infectious Disease"/>
            <person name="Wu L."/>
            <person name="Ma J."/>
        </authorList>
    </citation>
    <scope>NUCLEOTIDE SEQUENCE [LARGE SCALE GENOMIC DNA]</scope>
    <source>
        <strain evidence="9">JCM 16904</strain>
    </source>
</reference>
<sequence>MHRSLRLVVVAAIAALSLQATPVSAATTYEAESATVSQGAVESNHAGFSGTGFVNYDNTTGSYVQFAVDAATSGPATLTLRYANGTAVNRPMAIAVNGTTSTIDFPGTGVWTNWQEATVTTTLNAGANTVRATATTANGGPNLDRIVVGTPSAGGTPVQANGQLRVCGTKLCNQNGKQIQLRGMSSHGLQWYHQCLNTASLDALANDWKADVLRISMYIQEGGYETNPRLFTDRVHNLIEQATARGMYAIVDWHMLSPGDPNHNLDRAKTFFTEIAQRHNGKNNLLYEIANEPNGVSWSTVRNYAHQLIPVIRQHDPDTPILVGTRAWSSLGVSDGASETEIINNPVNATNIMYTFHFYAASHGTDYLDTLSRAADRLPIFVTEFGTQTSSGDGGNNFTRSQQYLDLMAQKKISWVNWNLSDDFRSGAVFTEGTCPSGPFAGTSRLKPAGVWIRDRIRTADDF</sequence>
<dbReference type="Gene3D" id="3.20.20.80">
    <property type="entry name" value="Glycosidases"/>
    <property type="match status" value="1"/>
</dbReference>
<proteinExistence type="inferred from homology"/>
<dbReference type="Gene3D" id="2.60.120.260">
    <property type="entry name" value="Galactose-binding domain-like"/>
    <property type="match status" value="1"/>
</dbReference>
<evidence type="ECO:0000256" key="6">
    <source>
        <dbReference type="SAM" id="SignalP"/>
    </source>
</evidence>
<feature type="chain" id="PRO_5046455815" description="cellulase" evidence="6">
    <location>
        <begin position="26"/>
        <end position="463"/>
    </location>
</feature>
<evidence type="ECO:0000256" key="2">
    <source>
        <dbReference type="ARBA" id="ARBA00012601"/>
    </source>
</evidence>
<organism evidence="8 9">
    <name type="scientific">Nonomuraea antimicrobica</name>
    <dbReference type="NCBI Taxonomy" id="561173"/>
    <lineage>
        <taxon>Bacteria</taxon>
        <taxon>Bacillati</taxon>
        <taxon>Actinomycetota</taxon>
        <taxon>Actinomycetes</taxon>
        <taxon>Streptosporangiales</taxon>
        <taxon>Streptosporangiaceae</taxon>
        <taxon>Nonomuraea</taxon>
    </lineage>
</organism>
<evidence type="ECO:0000259" key="7">
    <source>
        <dbReference type="PROSITE" id="PS51175"/>
    </source>
</evidence>
<keyword evidence="3 5" id="KW-0378">Hydrolase</keyword>
<dbReference type="PROSITE" id="PS51175">
    <property type="entry name" value="CBM6"/>
    <property type="match status" value="1"/>
</dbReference>
<evidence type="ECO:0000313" key="8">
    <source>
        <dbReference type="EMBL" id="GAA3670973.1"/>
    </source>
</evidence>
<evidence type="ECO:0000256" key="1">
    <source>
        <dbReference type="ARBA" id="ARBA00000966"/>
    </source>
</evidence>
<keyword evidence="9" id="KW-1185">Reference proteome</keyword>
<evidence type="ECO:0000256" key="4">
    <source>
        <dbReference type="ARBA" id="ARBA00023295"/>
    </source>
</evidence>
<keyword evidence="6" id="KW-0732">Signal</keyword>
<feature type="signal peptide" evidence="6">
    <location>
        <begin position="1"/>
        <end position="25"/>
    </location>
</feature>